<protein>
    <recommendedName>
        <fullName evidence="1">Reverse transcriptase domain-containing protein</fullName>
    </recommendedName>
</protein>
<evidence type="ECO:0000259" key="1">
    <source>
        <dbReference type="PROSITE" id="PS50878"/>
    </source>
</evidence>
<name>A0A9P1DW88_CUSEU</name>
<dbReference type="SUPFAM" id="SSF56672">
    <property type="entry name" value="DNA/RNA polymerases"/>
    <property type="match status" value="1"/>
</dbReference>
<dbReference type="InterPro" id="IPR000477">
    <property type="entry name" value="RT_dom"/>
</dbReference>
<dbReference type="InterPro" id="IPR053134">
    <property type="entry name" value="RNA-dir_DNA_polymerase"/>
</dbReference>
<organism evidence="2 3">
    <name type="scientific">Cuscuta europaea</name>
    <name type="common">European dodder</name>
    <dbReference type="NCBI Taxonomy" id="41803"/>
    <lineage>
        <taxon>Eukaryota</taxon>
        <taxon>Viridiplantae</taxon>
        <taxon>Streptophyta</taxon>
        <taxon>Embryophyta</taxon>
        <taxon>Tracheophyta</taxon>
        <taxon>Spermatophyta</taxon>
        <taxon>Magnoliopsida</taxon>
        <taxon>eudicotyledons</taxon>
        <taxon>Gunneridae</taxon>
        <taxon>Pentapetalae</taxon>
        <taxon>asterids</taxon>
        <taxon>lamiids</taxon>
        <taxon>Solanales</taxon>
        <taxon>Convolvulaceae</taxon>
        <taxon>Cuscuteae</taxon>
        <taxon>Cuscuta</taxon>
        <taxon>Cuscuta subgen. Cuscuta</taxon>
    </lineage>
</organism>
<keyword evidence="3" id="KW-1185">Reference proteome</keyword>
<proteinExistence type="predicted"/>
<gene>
    <name evidence="2" type="ORF">CEURO_LOCUS904</name>
</gene>
<dbReference type="AlphaFoldDB" id="A0A9P1DW88"/>
<accession>A0A9P1DW88</accession>
<dbReference type="Pfam" id="PF00078">
    <property type="entry name" value="RVT_1"/>
    <property type="match status" value="1"/>
</dbReference>
<dbReference type="EMBL" id="CAMAPE010000004">
    <property type="protein sequence ID" value="CAH9056340.1"/>
    <property type="molecule type" value="Genomic_DNA"/>
</dbReference>
<evidence type="ECO:0000313" key="2">
    <source>
        <dbReference type="EMBL" id="CAH9056340.1"/>
    </source>
</evidence>
<dbReference type="CDD" id="cd01647">
    <property type="entry name" value="RT_LTR"/>
    <property type="match status" value="1"/>
</dbReference>
<dbReference type="PANTHER" id="PTHR24559">
    <property type="entry name" value="TRANSPOSON TY3-I GAG-POL POLYPROTEIN"/>
    <property type="match status" value="1"/>
</dbReference>
<dbReference type="InterPro" id="IPR043502">
    <property type="entry name" value="DNA/RNA_pol_sf"/>
</dbReference>
<evidence type="ECO:0000313" key="3">
    <source>
        <dbReference type="Proteomes" id="UP001152484"/>
    </source>
</evidence>
<dbReference type="Proteomes" id="UP001152484">
    <property type="component" value="Unassembled WGS sequence"/>
</dbReference>
<feature type="non-terminal residue" evidence="2">
    <location>
        <position position="115"/>
    </location>
</feature>
<reference evidence="2" key="1">
    <citation type="submission" date="2022-07" db="EMBL/GenBank/DDBJ databases">
        <authorList>
            <person name="Macas J."/>
            <person name="Novak P."/>
            <person name="Neumann P."/>
        </authorList>
    </citation>
    <scope>NUCLEOTIDE SEQUENCE</scope>
</reference>
<dbReference type="FunFam" id="3.30.70.270:FF:000003">
    <property type="entry name" value="Transposon Ty3-G Gag-Pol polyprotein"/>
    <property type="match status" value="1"/>
</dbReference>
<dbReference type="PROSITE" id="PS50878">
    <property type="entry name" value="RT_POL"/>
    <property type="match status" value="1"/>
</dbReference>
<dbReference type="PANTHER" id="PTHR24559:SF444">
    <property type="entry name" value="REVERSE TRANSCRIPTASE DOMAIN-CONTAINING PROTEIN"/>
    <property type="match status" value="1"/>
</dbReference>
<dbReference type="InterPro" id="IPR043128">
    <property type="entry name" value="Rev_trsase/Diguanyl_cyclase"/>
</dbReference>
<comment type="caution">
    <text evidence="2">The sequence shown here is derived from an EMBL/GenBank/DDBJ whole genome shotgun (WGS) entry which is preliminary data.</text>
</comment>
<sequence>MPFGLTNAPAVFMDLMNRVFRPYLDTFVVVFIDDILVYSKTPEDHEKHLRLTLQTLRENQLYAKLSKCDFWQDQVAFLGHIITQEGVSVDPSKIKAVIEWHAPTSVTDVRSFLGL</sequence>
<dbReference type="Gene3D" id="3.30.70.270">
    <property type="match status" value="1"/>
</dbReference>
<feature type="domain" description="Reverse transcriptase" evidence="1">
    <location>
        <begin position="1"/>
        <end position="82"/>
    </location>
</feature>
<dbReference type="OrthoDB" id="1304875at2759"/>